<reference evidence="2" key="1">
    <citation type="submission" date="2016-11" db="EMBL/GenBank/DDBJ databases">
        <authorList>
            <person name="Varghese N."/>
            <person name="Submissions S."/>
        </authorList>
    </citation>
    <scope>NUCLEOTIDE SEQUENCE [LARGE SCALE GENOMIC DNA]</scope>
    <source>
        <strain evidence="2">DSM 12395</strain>
    </source>
</reference>
<evidence type="ECO:0008006" key="3">
    <source>
        <dbReference type="Google" id="ProtNLM"/>
    </source>
</evidence>
<name>A0A1M4ZHT1_9FIRM</name>
<proteinExistence type="predicted"/>
<sequence length="122" mass="13894">MAVLFVFIIHASWLYNSFQADRAARHGAVYLGTTNNYAKAKAVAENYLAKTQVFSQIKNVSVYWNGNFPACRVETSMKTFFPGIPKILNKNNPVWSKEVQIVKEAVAPGEHKYTNSSEYNWR</sequence>
<dbReference type="EMBL" id="FQUY01000013">
    <property type="protein sequence ID" value="SHF17146.1"/>
    <property type="molecule type" value="Genomic_DNA"/>
</dbReference>
<protein>
    <recommendedName>
        <fullName evidence="3">TadE-like protein</fullName>
    </recommendedName>
</protein>
<accession>A0A1M4ZHT1</accession>
<organism evidence="1 2">
    <name type="scientific">Desulforamulus putei DSM 12395</name>
    <dbReference type="NCBI Taxonomy" id="1121429"/>
    <lineage>
        <taxon>Bacteria</taxon>
        <taxon>Bacillati</taxon>
        <taxon>Bacillota</taxon>
        <taxon>Clostridia</taxon>
        <taxon>Eubacteriales</taxon>
        <taxon>Peptococcaceae</taxon>
        <taxon>Desulforamulus</taxon>
    </lineage>
</organism>
<dbReference type="Proteomes" id="UP000184148">
    <property type="component" value="Unassembled WGS sequence"/>
</dbReference>
<dbReference type="AlphaFoldDB" id="A0A1M4ZHT1"/>
<keyword evidence="2" id="KW-1185">Reference proteome</keyword>
<evidence type="ECO:0000313" key="1">
    <source>
        <dbReference type="EMBL" id="SHF17146.1"/>
    </source>
</evidence>
<evidence type="ECO:0000313" key="2">
    <source>
        <dbReference type="Proteomes" id="UP000184148"/>
    </source>
</evidence>
<dbReference type="STRING" id="1121429.SAMN02745133_01997"/>
<gene>
    <name evidence="1" type="ORF">SAMN02745133_01997</name>
</gene>